<evidence type="ECO:0000256" key="1">
    <source>
        <dbReference type="ARBA" id="ARBA00004245"/>
    </source>
</evidence>
<accession>A0A9Q0M1M5</accession>
<evidence type="ECO:0000256" key="2">
    <source>
        <dbReference type="ARBA" id="ARBA00022490"/>
    </source>
</evidence>
<protein>
    <recommendedName>
        <fullName evidence="9">Actin</fullName>
    </recommendedName>
</protein>
<dbReference type="GO" id="GO:0005524">
    <property type="term" value="F:ATP binding"/>
    <property type="evidence" value="ECO:0007669"/>
    <property type="project" value="UniProtKB-KW"/>
</dbReference>
<comment type="subcellular location">
    <subcellularLocation>
        <location evidence="1">Cytoplasm</location>
        <location evidence="1">Cytoskeleton</location>
    </subcellularLocation>
</comment>
<dbReference type="InterPro" id="IPR043129">
    <property type="entry name" value="ATPase_NBD"/>
</dbReference>
<keyword evidence="8" id="KW-1185">Reference proteome</keyword>
<dbReference type="AlphaFoldDB" id="A0A9Q0M1M5"/>
<dbReference type="Gene3D" id="3.30.420.40">
    <property type="match status" value="2"/>
</dbReference>
<dbReference type="GO" id="GO:0005856">
    <property type="term" value="C:cytoskeleton"/>
    <property type="evidence" value="ECO:0007669"/>
    <property type="project" value="UniProtKB-SubCell"/>
</dbReference>
<evidence type="ECO:0000256" key="6">
    <source>
        <dbReference type="RuleBase" id="RU000487"/>
    </source>
</evidence>
<dbReference type="SUPFAM" id="SSF53067">
    <property type="entry name" value="Actin-like ATPase domain"/>
    <property type="match status" value="2"/>
</dbReference>
<gene>
    <name evidence="7" type="ORF">RDWZM_009545</name>
</gene>
<keyword evidence="4" id="KW-0067">ATP-binding</keyword>
<dbReference type="EMBL" id="JAPWDV010000003">
    <property type="protein sequence ID" value="KAJ6218388.1"/>
    <property type="molecule type" value="Genomic_DNA"/>
</dbReference>
<comment type="caution">
    <text evidence="7">The sequence shown here is derived from an EMBL/GenBank/DDBJ whole genome shotgun (WGS) entry which is preliminary data.</text>
</comment>
<dbReference type="PANTHER" id="PTHR11937">
    <property type="entry name" value="ACTIN"/>
    <property type="match status" value="1"/>
</dbReference>
<keyword evidence="5" id="KW-0206">Cytoskeleton</keyword>
<dbReference type="PRINTS" id="PR00190">
    <property type="entry name" value="ACTIN"/>
</dbReference>
<keyword evidence="2" id="KW-0963">Cytoplasm</keyword>
<evidence type="ECO:0000256" key="5">
    <source>
        <dbReference type="ARBA" id="ARBA00023212"/>
    </source>
</evidence>
<dbReference type="Gene3D" id="3.90.640.10">
    <property type="entry name" value="Actin, Chain A, domain 4"/>
    <property type="match status" value="1"/>
</dbReference>
<dbReference type="Pfam" id="PF00022">
    <property type="entry name" value="Actin"/>
    <property type="match status" value="1"/>
</dbReference>
<comment type="similarity">
    <text evidence="6">Belongs to the actin family.</text>
</comment>
<evidence type="ECO:0000256" key="3">
    <source>
        <dbReference type="ARBA" id="ARBA00022741"/>
    </source>
</evidence>
<evidence type="ECO:0000256" key="4">
    <source>
        <dbReference type="ARBA" id="ARBA00022840"/>
    </source>
</evidence>
<dbReference type="FunFam" id="3.30.420.40:FF:000148">
    <property type="entry name" value="Actin, alpha skeletal muscle"/>
    <property type="match status" value="1"/>
</dbReference>
<dbReference type="InterPro" id="IPR004000">
    <property type="entry name" value="Actin"/>
</dbReference>
<dbReference type="SMART" id="SM00268">
    <property type="entry name" value="ACTIN"/>
    <property type="match status" value="1"/>
</dbReference>
<sequence length="372" mass="41994">MTCHQKTVIIDNGTSMMRVGFAGENVPRYSFPTIVGHRTAKSKNSGCFNSSKDYSYVGHEAYSRRSALSLNYPIERGMITNWNDVELLWKHAFKTIGVNPSNHPVLLCQPYLKRKEIRKTMVQVVFESLQSPAMQCAVNGSLAAYASCIVNGIVLDCGEGICQVVPIHNGSPIVDKIQRFELAGQDLSHNLMKMLYERKYYLDPFGEKMIIKQIKENLCEVEMLDGRGQQQNIKAFKLPDGRKVKLGPERYRCAEALFNPSIIGLDHYGIQSTIYETIMNCTFILRKQMFSNIILSGGSTMFPNFAERLQNEMRSLVPANMPVNIVAMKDRSNLAWIGGSIMASLSKFPLKWITKQEYSECGLSVIYRNSLV</sequence>
<organism evidence="7 8">
    <name type="scientific">Blomia tropicalis</name>
    <name type="common">Mite</name>
    <dbReference type="NCBI Taxonomy" id="40697"/>
    <lineage>
        <taxon>Eukaryota</taxon>
        <taxon>Metazoa</taxon>
        <taxon>Ecdysozoa</taxon>
        <taxon>Arthropoda</taxon>
        <taxon>Chelicerata</taxon>
        <taxon>Arachnida</taxon>
        <taxon>Acari</taxon>
        <taxon>Acariformes</taxon>
        <taxon>Sarcoptiformes</taxon>
        <taxon>Astigmata</taxon>
        <taxon>Glycyphagoidea</taxon>
        <taxon>Echimyopodidae</taxon>
        <taxon>Blomia</taxon>
    </lineage>
</organism>
<dbReference type="Proteomes" id="UP001142055">
    <property type="component" value="Chromosome 3"/>
</dbReference>
<keyword evidence="3" id="KW-0547">Nucleotide-binding</keyword>
<proteinExistence type="inferred from homology"/>
<evidence type="ECO:0000313" key="7">
    <source>
        <dbReference type="EMBL" id="KAJ6218388.1"/>
    </source>
</evidence>
<evidence type="ECO:0000313" key="8">
    <source>
        <dbReference type="Proteomes" id="UP001142055"/>
    </source>
</evidence>
<evidence type="ECO:0008006" key="9">
    <source>
        <dbReference type="Google" id="ProtNLM"/>
    </source>
</evidence>
<reference evidence="7" key="1">
    <citation type="submission" date="2022-12" db="EMBL/GenBank/DDBJ databases">
        <title>Genome assemblies of Blomia tropicalis.</title>
        <authorList>
            <person name="Cui Y."/>
        </authorList>
    </citation>
    <scope>NUCLEOTIDE SEQUENCE</scope>
    <source>
        <tissue evidence="7">Adult mites</tissue>
    </source>
</reference>
<name>A0A9Q0M1M5_BLOTA</name>